<comment type="similarity">
    <text evidence="2">Belongs to the terpene synthase family.</text>
</comment>
<evidence type="ECO:0000313" key="7">
    <source>
        <dbReference type="EMBL" id="KAG2629107.1"/>
    </source>
</evidence>
<keyword evidence="3" id="KW-0479">Metal-binding</keyword>
<dbReference type="EMBL" id="CM029041">
    <property type="protein sequence ID" value="KAG2629107.1"/>
    <property type="molecule type" value="Genomic_DNA"/>
</dbReference>
<organism evidence="7 8">
    <name type="scientific">Panicum virgatum</name>
    <name type="common">Blackwell switchgrass</name>
    <dbReference type="NCBI Taxonomy" id="38727"/>
    <lineage>
        <taxon>Eukaryota</taxon>
        <taxon>Viridiplantae</taxon>
        <taxon>Streptophyta</taxon>
        <taxon>Embryophyta</taxon>
        <taxon>Tracheophyta</taxon>
        <taxon>Spermatophyta</taxon>
        <taxon>Magnoliopsida</taxon>
        <taxon>Liliopsida</taxon>
        <taxon>Poales</taxon>
        <taxon>Poaceae</taxon>
        <taxon>PACMAD clade</taxon>
        <taxon>Panicoideae</taxon>
        <taxon>Panicodae</taxon>
        <taxon>Paniceae</taxon>
        <taxon>Panicinae</taxon>
        <taxon>Panicum</taxon>
        <taxon>Panicum sect. Hiantes</taxon>
    </lineage>
</organism>
<evidence type="ECO:0000259" key="6">
    <source>
        <dbReference type="Pfam" id="PF03936"/>
    </source>
</evidence>
<accession>A0A8T0V410</accession>
<feature type="domain" description="Terpene synthase metal-binding" evidence="6">
    <location>
        <begin position="2"/>
        <end position="178"/>
    </location>
</feature>
<name>A0A8T0V410_PANVG</name>
<gene>
    <name evidence="7" type="ORF">PVAP13_3KG412201</name>
</gene>
<comment type="cofactor">
    <cofactor evidence="1">
        <name>Mg(2+)</name>
        <dbReference type="ChEBI" id="CHEBI:18420"/>
    </cofactor>
</comment>
<keyword evidence="5" id="KW-0456">Lyase</keyword>
<dbReference type="SUPFAM" id="SSF48576">
    <property type="entry name" value="Terpenoid synthases"/>
    <property type="match status" value="1"/>
</dbReference>
<evidence type="ECO:0000256" key="2">
    <source>
        <dbReference type="ARBA" id="ARBA00006333"/>
    </source>
</evidence>
<dbReference type="OrthoDB" id="2343925at2759"/>
<evidence type="ECO:0000256" key="5">
    <source>
        <dbReference type="ARBA" id="ARBA00023239"/>
    </source>
</evidence>
<dbReference type="InterPro" id="IPR050148">
    <property type="entry name" value="Terpene_synthase-like"/>
</dbReference>
<dbReference type="InterPro" id="IPR005630">
    <property type="entry name" value="Terpene_synthase_metal-bd"/>
</dbReference>
<dbReference type="PANTHER" id="PTHR31739">
    <property type="entry name" value="ENT-COPALYL DIPHOSPHATE SYNTHASE, CHLOROPLASTIC"/>
    <property type="match status" value="1"/>
</dbReference>
<dbReference type="GO" id="GO:0010333">
    <property type="term" value="F:terpene synthase activity"/>
    <property type="evidence" value="ECO:0007669"/>
    <property type="project" value="InterPro"/>
</dbReference>
<evidence type="ECO:0000256" key="3">
    <source>
        <dbReference type="ARBA" id="ARBA00022723"/>
    </source>
</evidence>
<dbReference type="GO" id="GO:0016102">
    <property type="term" value="P:diterpenoid biosynthetic process"/>
    <property type="evidence" value="ECO:0007669"/>
    <property type="project" value="TreeGrafter"/>
</dbReference>
<evidence type="ECO:0000256" key="1">
    <source>
        <dbReference type="ARBA" id="ARBA00001946"/>
    </source>
</evidence>
<dbReference type="GO" id="GO:0000287">
    <property type="term" value="F:magnesium ion binding"/>
    <property type="evidence" value="ECO:0007669"/>
    <property type="project" value="InterPro"/>
</dbReference>
<dbReference type="Proteomes" id="UP000823388">
    <property type="component" value="Chromosome 3K"/>
</dbReference>
<comment type="caution">
    <text evidence="7">The sequence shown here is derived from an EMBL/GenBank/DDBJ whole genome shotgun (WGS) entry which is preliminary data.</text>
</comment>
<sequence>MENLVALIEKWDAHEEVGFCSESVKIVFRAIYGSTSRATCSGPSSRRCRSPHHIAELWLDLARGMMAEAEWTLTGHVPSSFEEYIEVAVPAFGLGAIALTTLYLVGPELTEEVVRSRDYEEMLWHVGVSTRLLNDLQTYKREEEQGKTNSVLLLAPRHGGSIEAAKREVRSVIAASRRELLRLVVRDGCAGTRSLQQEFWNIYKVGHLLYSEEDGWCTSSSETIRVGNAVVHEPLSWRPGGKIGSPAAARRV</sequence>
<evidence type="ECO:0000313" key="8">
    <source>
        <dbReference type="Proteomes" id="UP000823388"/>
    </source>
</evidence>
<proteinExistence type="inferred from homology"/>
<dbReference type="AlphaFoldDB" id="A0A8T0V410"/>
<dbReference type="Pfam" id="PF03936">
    <property type="entry name" value="Terpene_synth_C"/>
    <property type="match status" value="1"/>
</dbReference>
<keyword evidence="4" id="KW-0460">Magnesium</keyword>
<protein>
    <recommendedName>
        <fullName evidence="6">Terpene synthase metal-binding domain-containing protein</fullName>
    </recommendedName>
</protein>
<dbReference type="InterPro" id="IPR008949">
    <property type="entry name" value="Isoprenoid_synthase_dom_sf"/>
</dbReference>
<dbReference type="PANTHER" id="PTHR31739:SF17">
    <property type="entry name" value="ENT-SANDARACOPIMARA-8(14),15-DIENE SYNTHASE, CHLOROPLASTIC"/>
    <property type="match status" value="1"/>
</dbReference>
<dbReference type="Gene3D" id="1.10.600.10">
    <property type="entry name" value="Farnesyl Diphosphate Synthase"/>
    <property type="match status" value="1"/>
</dbReference>
<evidence type="ECO:0000256" key="4">
    <source>
        <dbReference type="ARBA" id="ARBA00022842"/>
    </source>
</evidence>
<keyword evidence="8" id="KW-1185">Reference proteome</keyword>
<reference evidence="7" key="1">
    <citation type="submission" date="2020-05" db="EMBL/GenBank/DDBJ databases">
        <title>WGS assembly of Panicum virgatum.</title>
        <authorList>
            <person name="Lovell J.T."/>
            <person name="Jenkins J."/>
            <person name="Shu S."/>
            <person name="Juenger T.E."/>
            <person name="Schmutz J."/>
        </authorList>
    </citation>
    <scope>NUCLEOTIDE SEQUENCE</scope>
    <source>
        <strain evidence="7">AP13</strain>
    </source>
</reference>